<feature type="compositionally biased region" description="Polar residues" evidence="1">
    <location>
        <begin position="122"/>
        <end position="136"/>
    </location>
</feature>
<reference evidence="2" key="1">
    <citation type="journal article" date="2017" name="Mycologia">
        <title>Fusarium algeriense, sp. nov., a novel toxigenic crown rot pathogen of durum wheat from Algeria is nested in the Fusarium burgessii species complex.</title>
        <authorList>
            <person name="Laraba I."/>
            <person name="Keddad A."/>
            <person name="Boureghda H."/>
            <person name="Abdallah N."/>
            <person name="Vaughan M.M."/>
            <person name="Proctor R.H."/>
            <person name="Busman M."/>
            <person name="O'Donnell K."/>
        </authorList>
    </citation>
    <scope>NUCLEOTIDE SEQUENCE</scope>
    <source>
        <strain evidence="2">NRRL 25174</strain>
    </source>
</reference>
<evidence type="ECO:0000313" key="3">
    <source>
        <dbReference type="Proteomes" id="UP000730481"/>
    </source>
</evidence>
<dbReference type="Proteomes" id="UP000730481">
    <property type="component" value="Unassembled WGS sequence"/>
</dbReference>
<feature type="compositionally biased region" description="Polar residues" evidence="1">
    <location>
        <begin position="48"/>
        <end position="65"/>
    </location>
</feature>
<name>A0A9P5E059_9HYPO</name>
<sequence>MSGGGYQNTGSMEDSRALQSSFHGKSQNTVLKKRTGPSMQESRVAPGTRSSRTQAPVTRSGSGAPSTVERKYTETLSPDPFNRAPGSILGLSPLEFLSRRDTAPQLSAKPVQGRGNEANLELPSTTSTAPGHSQIRSKPIQEEAEKADDRLPPATAAVLKSPKHVSTPLQRCCEEVPVQLVPTVLPTAISEAPKSVSNVELLRELATDPGQASVQSLSTATPKLPPMLAQCPITPNSLLAKMLSKLREDKGSGAGCSADQAKEEPVHESNAATFLRYSSDELLEPKRSAKNVVLPADCRVKRRNSHEKQTIAAVASVASRLLRFSIDTSPKPQAEVTESTVSIPTAPQTSRAHAGLDRFQALAKAKAEPAKIEEVVAAEQVRGKHESKGLRPQVPGFVPRMHASSATVAPTQHATSATTSFIDGHGVGPPRSLLVQGPSYNVTSSAELPLQNVNDTDEAVRAPRKPTKGLGASMWAK</sequence>
<dbReference type="AlphaFoldDB" id="A0A9P5E059"/>
<organism evidence="2 3">
    <name type="scientific">Fusarium beomiforme</name>
    <dbReference type="NCBI Taxonomy" id="44412"/>
    <lineage>
        <taxon>Eukaryota</taxon>
        <taxon>Fungi</taxon>
        <taxon>Dikarya</taxon>
        <taxon>Ascomycota</taxon>
        <taxon>Pezizomycotina</taxon>
        <taxon>Sordariomycetes</taxon>
        <taxon>Hypocreomycetidae</taxon>
        <taxon>Hypocreales</taxon>
        <taxon>Nectriaceae</taxon>
        <taxon>Fusarium</taxon>
        <taxon>Fusarium burgessii species complex</taxon>
    </lineage>
</organism>
<comment type="caution">
    <text evidence="2">The sequence shown here is derived from an EMBL/GenBank/DDBJ whole genome shotgun (WGS) entry which is preliminary data.</text>
</comment>
<feature type="region of interest" description="Disordered" evidence="1">
    <location>
        <begin position="106"/>
        <end position="137"/>
    </location>
</feature>
<proteinExistence type="predicted"/>
<accession>A0A9P5E059</accession>
<protein>
    <submittedName>
        <fullName evidence="2">Uncharacterized protein</fullName>
    </submittedName>
</protein>
<evidence type="ECO:0000313" key="2">
    <source>
        <dbReference type="EMBL" id="KAF4343616.1"/>
    </source>
</evidence>
<feature type="compositionally biased region" description="Polar residues" evidence="1">
    <location>
        <begin position="8"/>
        <end position="30"/>
    </location>
</feature>
<feature type="region of interest" description="Disordered" evidence="1">
    <location>
        <begin position="1"/>
        <end position="87"/>
    </location>
</feature>
<gene>
    <name evidence="2" type="ORF">FBEOM_2415</name>
</gene>
<reference evidence="2" key="2">
    <citation type="submission" date="2020-02" db="EMBL/GenBank/DDBJ databases">
        <title>Identification and distribution of gene clusters putatively required for synthesis of sphingolipid metabolism inhibitors in phylogenetically diverse species of the filamentous fungus Fusarium.</title>
        <authorList>
            <person name="Kim H.-S."/>
            <person name="Busman M."/>
            <person name="Brown D.W."/>
            <person name="Divon H."/>
            <person name="Uhlig S."/>
            <person name="Proctor R.H."/>
        </authorList>
    </citation>
    <scope>NUCLEOTIDE SEQUENCE</scope>
    <source>
        <strain evidence="2">NRRL 25174</strain>
    </source>
</reference>
<keyword evidence="3" id="KW-1185">Reference proteome</keyword>
<evidence type="ECO:0000256" key="1">
    <source>
        <dbReference type="SAM" id="MobiDB-lite"/>
    </source>
</evidence>
<dbReference type="EMBL" id="PVQB02000086">
    <property type="protein sequence ID" value="KAF4343616.1"/>
    <property type="molecule type" value="Genomic_DNA"/>
</dbReference>
<dbReference type="OrthoDB" id="5103823at2759"/>